<proteinExistence type="predicted"/>
<evidence type="ECO:0000313" key="3">
    <source>
        <dbReference type="Proteomes" id="UP000317951"/>
    </source>
</evidence>
<accession>A0A5C5QHU1</accession>
<evidence type="ECO:0000313" key="2">
    <source>
        <dbReference type="EMBL" id="TWS04808.1"/>
    </source>
</evidence>
<evidence type="ECO:0000256" key="1">
    <source>
        <dbReference type="SAM" id="Phobius"/>
    </source>
</evidence>
<name>A0A5C5QHU1_9PSED</name>
<feature type="transmembrane region" description="Helical" evidence="1">
    <location>
        <begin position="45"/>
        <end position="64"/>
    </location>
</feature>
<keyword evidence="1" id="KW-0472">Membrane</keyword>
<comment type="caution">
    <text evidence="2">The sequence shown here is derived from an EMBL/GenBank/DDBJ whole genome shotgun (WGS) entry which is preliminary data.</text>
</comment>
<dbReference type="Proteomes" id="UP000317951">
    <property type="component" value="Unassembled WGS sequence"/>
</dbReference>
<gene>
    <name evidence="2" type="ORF">FIV36_09985</name>
</gene>
<reference evidence="2 3" key="1">
    <citation type="submission" date="2019-06" db="EMBL/GenBank/DDBJ databases">
        <title>Pseudomonas bimorpha sp. nov. isolated from bovine raw milk and skim milk concentrate.</title>
        <authorList>
            <person name="Hofmann K."/>
            <person name="Huptas C."/>
            <person name="Doll E."/>
            <person name="Scherer S."/>
            <person name="Wenning M."/>
        </authorList>
    </citation>
    <scope>NUCLEOTIDE SEQUENCE [LARGE SCALE GENOMIC DNA]</scope>
    <source>
        <strain evidence="2 3">DSM 17835</strain>
    </source>
</reference>
<keyword evidence="1" id="KW-1133">Transmembrane helix</keyword>
<sequence>MLPGFAGAAVRKATRQIGIVDFTGAHLTFRNNNKRQSAMFKHSKVRQAGLILFATTLILILPNLTKIMG</sequence>
<dbReference type="AlphaFoldDB" id="A0A5C5QHU1"/>
<dbReference type="EMBL" id="VFET01000007">
    <property type="protein sequence ID" value="TWS04808.1"/>
    <property type="molecule type" value="Genomic_DNA"/>
</dbReference>
<keyword evidence="1" id="KW-0812">Transmembrane</keyword>
<protein>
    <submittedName>
        <fullName evidence="2">Uncharacterized protein</fullName>
    </submittedName>
</protein>
<organism evidence="2 3">
    <name type="scientific">Pseudomonas extremaustralis</name>
    <dbReference type="NCBI Taxonomy" id="359110"/>
    <lineage>
        <taxon>Bacteria</taxon>
        <taxon>Pseudomonadati</taxon>
        <taxon>Pseudomonadota</taxon>
        <taxon>Gammaproteobacteria</taxon>
        <taxon>Pseudomonadales</taxon>
        <taxon>Pseudomonadaceae</taxon>
        <taxon>Pseudomonas</taxon>
    </lineage>
</organism>